<evidence type="ECO:0000256" key="1">
    <source>
        <dbReference type="SAM" id="MobiDB-lite"/>
    </source>
</evidence>
<dbReference type="Proteomes" id="UP000231581">
    <property type="component" value="Unassembled WGS sequence"/>
</dbReference>
<dbReference type="EMBL" id="PCSZ01000078">
    <property type="protein sequence ID" value="PIP60194.1"/>
    <property type="molecule type" value="Genomic_DNA"/>
</dbReference>
<name>A0A2H0BRF0_9BACT</name>
<feature type="compositionally biased region" description="Acidic residues" evidence="1">
    <location>
        <begin position="273"/>
        <end position="315"/>
    </location>
</feature>
<comment type="caution">
    <text evidence="2">The sequence shown here is derived from an EMBL/GenBank/DDBJ whole genome shotgun (WGS) entry which is preliminary data.</text>
</comment>
<gene>
    <name evidence="2" type="ORF">COX00_04710</name>
</gene>
<accession>A0A2H0BRF0</accession>
<reference evidence="2 3" key="1">
    <citation type="submission" date="2017-09" db="EMBL/GenBank/DDBJ databases">
        <title>Depth-based differentiation of microbial function through sediment-hosted aquifers and enrichment of novel symbionts in the deep terrestrial subsurface.</title>
        <authorList>
            <person name="Probst A.J."/>
            <person name="Ladd B."/>
            <person name="Jarett J.K."/>
            <person name="Geller-Mcgrath D.E."/>
            <person name="Sieber C.M."/>
            <person name="Emerson J.B."/>
            <person name="Anantharaman K."/>
            <person name="Thomas B.C."/>
            <person name="Malmstrom R."/>
            <person name="Stieglmeier M."/>
            <person name="Klingl A."/>
            <person name="Woyke T."/>
            <person name="Ryan C.M."/>
            <person name="Banfield J.F."/>
        </authorList>
    </citation>
    <scope>NUCLEOTIDE SEQUENCE [LARGE SCALE GENOMIC DNA]</scope>
    <source>
        <strain evidence="2">CG22_combo_CG10-13_8_21_14_all_47_17</strain>
    </source>
</reference>
<protein>
    <submittedName>
        <fullName evidence="2">Uncharacterized protein</fullName>
    </submittedName>
</protein>
<proteinExistence type="predicted"/>
<organism evidence="2 3">
    <name type="scientific">Candidatus Uhrbacteria bacterium CG22_combo_CG10-13_8_21_14_all_47_17</name>
    <dbReference type="NCBI Taxonomy" id="1975041"/>
    <lineage>
        <taxon>Bacteria</taxon>
        <taxon>Candidatus Uhriibacteriota</taxon>
    </lineage>
</organism>
<feature type="region of interest" description="Disordered" evidence="1">
    <location>
        <begin position="261"/>
        <end position="315"/>
    </location>
</feature>
<dbReference type="AlphaFoldDB" id="A0A2H0BRF0"/>
<sequence>MSEKEEKKVTAPSKPSVPRVWLRLPPPSNVPSELITDRYAISITNALIAGVIPLNLHIRLQPNEANTEAFMKAVAPTGDQEMLSERLEPQILSALQGVHLNPDGSKVAMMTKGRGKEPKPVKMQGFVPSFKTSFGPNKGSRPLELTIPYYRLSAVMNSPGFTISYRAGKKYTAFLTSFVVGSQRIGKDAAVAVIVGLMPCYNANSATFETGGTVALLDPRFVRILCKLHATLQTILRKAFTPGEIFFELYGLHEKRGERSVGLPSQQISAPEPELESESVASEEEVTETLLDEVAEDAEVLNDTADDPPSDQVEA</sequence>
<evidence type="ECO:0000313" key="2">
    <source>
        <dbReference type="EMBL" id="PIP60194.1"/>
    </source>
</evidence>
<evidence type="ECO:0000313" key="3">
    <source>
        <dbReference type="Proteomes" id="UP000231581"/>
    </source>
</evidence>